<proteinExistence type="predicted"/>
<name>A0A9D5BD77_PEA</name>
<dbReference type="EMBL" id="JAMSHJ010000002">
    <property type="protein sequence ID" value="KAI5440135.1"/>
    <property type="molecule type" value="Genomic_DNA"/>
</dbReference>
<dbReference type="PANTHER" id="PTHR46238">
    <property type="entry name" value="REVERSE TRANSCRIPTASE DOMAIN-CONTAINING PROTEIN"/>
    <property type="match status" value="1"/>
</dbReference>
<evidence type="ECO:0000313" key="2">
    <source>
        <dbReference type="Proteomes" id="UP001058974"/>
    </source>
</evidence>
<organism evidence="1 2">
    <name type="scientific">Pisum sativum</name>
    <name type="common">Garden pea</name>
    <name type="synonym">Lathyrus oleraceus</name>
    <dbReference type="NCBI Taxonomy" id="3888"/>
    <lineage>
        <taxon>Eukaryota</taxon>
        <taxon>Viridiplantae</taxon>
        <taxon>Streptophyta</taxon>
        <taxon>Embryophyta</taxon>
        <taxon>Tracheophyta</taxon>
        <taxon>Spermatophyta</taxon>
        <taxon>Magnoliopsida</taxon>
        <taxon>eudicotyledons</taxon>
        <taxon>Gunneridae</taxon>
        <taxon>Pentapetalae</taxon>
        <taxon>rosids</taxon>
        <taxon>fabids</taxon>
        <taxon>Fabales</taxon>
        <taxon>Fabaceae</taxon>
        <taxon>Papilionoideae</taxon>
        <taxon>50 kb inversion clade</taxon>
        <taxon>NPAAA clade</taxon>
        <taxon>Hologalegina</taxon>
        <taxon>IRL clade</taxon>
        <taxon>Fabeae</taxon>
        <taxon>Lathyrus</taxon>
    </lineage>
</organism>
<dbReference type="Gramene" id="Psat02G0547100-T1">
    <property type="protein sequence ID" value="KAI5440135.1"/>
    <property type="gene ID" value="KIW84_025471"/>
</dbReference>
<dbReference type="Proteomes" id="UP001058974">
    <property type="component" value="Chromosome 2"/>
</dbReference>
<keyword evidence="2" id="KW-1185">Reference proteome</keyword>
<reference evidence="1 2" key="1">
    <citation type="journal article" date="2022" name="Nat. Genet.">
        <title>Improved pea reference genome and pan-genome highlight genomic features and evolutionary characteristics.</title>
        <authorList>
            <person name="Yang T."/>
            <person name="Liu R."/>
            <person name="Luo Y."/>
            <person name="Hu S."/>
            <person name="Wang D."/>
            <person name="Wang C."/>
            <person name="Pandey M.K."/>
            <person name="Ge S."/>
            <person name="Xu Q."/>
            <person name="Li N."/>
            <person name="Li G."/>
            <person name="Huang Y."/>
            <person name="Saxena R.K."/>
            <person name="Ji Y."/>
            <person name="Li M."/>
            <person name="Yan X."/>
            <person name="He Y."/>
            <person name="Liu Y."/>
            <person name="Wang X."/>
            <person name="Xiang C."/>
            <person name="Varshney R.K."/>
            <person name="Ding H."/>
            <person name="Gao S."/>
            <person name="Zong X."/>
        </authorList>
    </citation>
    <scope>NUCLEOTIDE SEQUENCE [LARGE SCALE GENOMIC DNA]</scope>
    <source>
        <strain evidence="1 2">cv. Zhongwan 6</strain>
    </source>
</reference>
<dbReference type="AlphaFoldDB" id="A0A9D5BD77"/>
<accession>A0A9D5BD77</accession>
<sequence>KKSIFLKLKQTGPLFKMKEIFYQTAVRSVMLYETKSLTVKNQHKNKVSVIEMRMLRWMCGNTRDDKIKNDNIREYVGVTPIIEKTVENRLRWFGHVERRHVDSLERRVNQMERSQTTTGRGRCRKTIREIIKKDLEINDLDRT</sequence>
<evidence type="ECO:0000313" key="1">
    <source>
        <dbReference type="EMBL" id="KAI5440135.1"/>
    </source>
</evidence>
<protein>
    <submittedName>
        <fullName evidence="1">Uncharacterized protein</fullName>
    </submittedName>
</protein>
<dbReference type="PANTHER" id="PTHR46238:SF8">
    <property type="entry name" value="ENDONUCLEASE_EXONUCLEASE_PHOSPHATASE DOMAIN-CONTAINING PROTEIN"/>
    <property type="match status" value="1"/>
</dbReference>
<gene>
    <name evidence="1" type="ORF">KIW84_025471</name>
</gene>
<comment type="caution">
    <text evidence="1">The sequence shown here is derived from an EMBL/GenBank/DDBJ whole genome shotgun (WGS) entry which is preliminary data.</text>
</comment>
<feature type="non-terminal residue" evidence="1">
    <location>
        <position position="1"/>
    </location>
</feature>